<keyword evidence="9" id="KW-1185">Reference proteome</keyword>
<evidence type="ECO:0000256" key="1">
    <source>
        <dbReference type="ARBA" id="ARBA00004651"/>
    </source>
</evidence>
<comment type="subcellular location">
    <subcellularLocation>
        <location evidence="1">Cell membrane</location>
        <topology evidence="1">Multi-pass membrane protein</topology>
    </subcellularLocation>
</comment>
<feature type="transmembrane region" description="Helical" evidence="6">
    <location>
        <begin position="93"/>
        <end position="112"/>
    </location>
</feature>
<dbReference type="EMBL" id="JBHSQJ010000146">
    <property type="protein sequence ID" value="MFC5911102.1"/>
    <property type="molecule type" value="Genomic_DNA"/>
</dbReference>
<dbReference type="InterPro" id="IPR011701">
    <property type="entry name" value="MFS"/>
</dbReference>
<evidence type="ECO:0000256" key="4">
    <source>
        <dbReference type="ARBA" id="ARBA00023136"/>
    </source>
</evidence>
<keyword evidence="4 6" id="KW-0472">Membrane</keyword>
<keyword evidence="2 6" id="KW-0812">Transmembrane</keyword>
<feature type="transmembrane region" description="Helical" evidence="6">
    <location>
        <begin position="448"/>
        <end position="469"/>
    </location>
</feature>
<feature type="transmembrane region" description="Helical" evidence="6">
    <location>
        <begin position="391"/>
        <end position="413"/>
    </location>
</feature>
<dbReference type="Pfam" id="PF07690">
    <property type="entry name" value="MFS_1"/>
    <property type="match status" value="1"/>
</dbReference>
<evidence type="ECO:0000256" key="5">
    <source>
        <dbReference type="ARBA" id="ARBA00023251"/>
    </source>
</evidence>
<dbReference type="CDD" id="cd17321">
    <property type="entry name" value="MFS_MMR_MDR_like"/>
    <property type="match status" value="1"/>
</dbReference>
<dbReference type="Gene3D" id="1.20.1250.20">
    <property type="entry name" value="MFS general substrate transporter like domains"/>
    <property type="match status" value="1"/>
</dbReference>
<dbReference type="PANTHER" id="PTHR42718">
    <property type="entry name" value="MAJOR FACILITATOR SUPERFAMILY MULTIDRUG TRANSPORTER MFSC"/>
    <property type="match status" value="1"/>
</dbReference>
<gene>
    <name evidence="8" type="ORF">ACFP3V_28335</name>
</gene>
<proteinExistence type="predicted"/>
<dbReference type="Proteomes" id="UP001596174">
    <property type="component" value="Unassembled WGS sequence"/>
</dbReference>
<keyword evidence="5" id="KW-0046">Antibiotic resistance</keyword>
<evidence type="ECO:0000256" key="2">
    <source>
        <dbReference type="ARBA" id="ARBA00022692"/>
    </source>
</evidence>
<feature type="transmembrane region" description="Helical" evidence="6">
    <location>
        <begin position="218"/>
        <end position="237"/>
    </location>
</feature>
<dbReference type="RefSeq" id="WP_380589462.1">
    <property type="nucleotide sequence ID" value="NZ_JBHSQJ010000146.1"/>
</dbReference>
<evidence type="ECO:0000256" key="3">
    <source>
        <dbReference type="ARBA" id="ARBA00022989"/>
    </source>
</evidence>
<feature type="transmembrane region" description="Helical" evidence="6">
    <location>
        <begin position="118"/>
        <end position="139"/>
    </location>
</feature>
<organism evidence="8 9">
    <name type="scientific">Streptacidiphilus monticola</name>
    <dbReference type="NCBI Taxonomy" id="2161674"/>
    <lineage>
        <taxon>Bacteria</taxon>
        <taxon>Bacillati</taxon>
        <taxon>Actinomycetota</taxon>
        <taxon>Actinomycetes</taxon>
        <taxon>Kitasatosporales</taxon>
        <taxon>Streptomycetaceae</taxon>
        <taxon>Streptacidiphilus</taxon>
    </lineage>
</organism>
<evidence type="ECO:0000313" key="8">
    <source>
        <dbReference type="EMBL" id="MFC5911102.1"/>
    </source>
</evidence>
<name>A0ABW1GBY9_9ACTN</name>
<sequence length="478" mass="48381">MSTTKAPAAVPGAVGTAAAEQPAPRGLLPVVLVATFMSALDFFIVNVAIPSVQRDLHAGASAIQWVMAGYSLALAGGLITAGRLGDLLGRRRMFSLGLGLFTAASAACGLATGPAFLIAARVVQGLGAALMGPQVLALLRTSFHGAAQARAFAQYALTMGLGAVLGQLIGGLLIRADLFGTDWRACFLINVPVGLVTLLLVPRAVPESRAPQRPSLDLLGVVLVTAALVTLALPLIQGRSSGWPLWTWICLGASALLWAALARHQVRLAGRDGSPLVHPHLFRARAFSAGMLAQLAFWLGQASFFLILAVYLQQGRGLDALGSGLVFTALGVGYLATSLCADRVAARLGHQAVTLGAVLMALGLAGLWLTVNSGAPGTAWLVPALVLDGLGMGLVIAPLTTSVLVGVPAHLVGSASGSVATVQQVGGALGVALIGILFYGAGSVGSGFQAGLVALTVLELVLAATVQLLPKPAQGAGA</sequence>
<feature type="transmembrane region" description="Helical" evidence="6">
    <location>
        <begin position="187"/>
        <end position="206"/>
    </location>
</feature>
<feature type="transmembrane region" description="Helical" evidence="6">
    <location>
        <begin position="61"/>
        <end position="81"/>
    </location>
</feature>
<dbReference type="InterPro" id="IPR036259">
    <property type="entry name" value="MFS_trans_sf"/>
</dbReference>
<dbReference type="PRINTS" id="PR01036">
    <property type="entry name" value="TCRTETB"/>
</dbReference>
<dbReference type="PROSITE" id="PS50850">
    <property type="entry name" value="MFS"/>
    <property type="match status" value="1"/>
</dbReference>
<dbReference type="Gene3D" id="1.20.1720.10">
    <property type="entry name" value="Multidrug resistance protein D"/>
    <property type="match status" value="1"/>
</dbReference>
<dbReference type="SUPFAM" id="SSF103473">
    <property type="entry name" value="MFS general substrate transporter"/>
    <property type="match status" value="1"/>
</dbReference>
<keyword evidence="3 6" id="KW-1133">Transmembrane helix</keyword>
<reference evidence="9" key="1">
    <citation type="journal article" date="2019" name="Int. J. Syst. Evol. Microbiol.">
        <title>The Global Catalogue of Microorganisms (GCM) 10K type strain sequencing project: providing services to taxonomists for standard genome sequencing and annotation.</title>
        <authorList>
            <consortium name="The Broad Institute Genomics Platform"/>
            <consortium name="The Broad Institute Genome Sequencing Center for Infectious Disease"/>
            <person name="Wu L."/>
            <person name="Ma J."/>
        </authorList>
    </citation>
    <scope>NUCLEOTIDE SEQUENCE [LARGE SCALE GENOMIC DNA]</scope>
    <source>
        <strain evidence="9">JCM 4816</strain>
    </source>
</reference>
<evidence type="ECO:0000256" key="6">
    <source>
        <dbReference type="SAM" id="Phobius"/>
    </source>
</evidence>
<feature type="transmembrane region" description="Helical" evidence="6">
    <location>
        <begin position="27"/>
        <end position="49"/>
    </location>
</feature>
<comment type="caution">
    <text evidence="8">The sequence shown here is derived from an EMBL/GenBank/DDBJ whole genome shotgun (WGS) entry which is preliminary data.</text>
</comment>
<accession>A0ABW1GBY9</accession>
<feature type="transmembrane region" description="Helical" evidence="6">
    <location>
        <begin position="352"/>
        <end position="371"/>
    </location>
</feature>
<feature type="transmembrane region" description="Helical" evidence="6">
    <location>
        <begin position="295"/>
        <end position="314"/>
    </location>
</feature>
<dbReference type="PANTHER" id="PTHR42718:SF39">
    <property type="entry name" value="ACTINORHODIN TRANSPORTER-RELATED"/>
    <property type="match status" value="1"/>
</dbReference>
<feature type="transmembrane region" description="Helical" evidence="6">
    <location>
        <begin position="243"/>
        <end position="261"/>
    </location>
</feature>
<dbReference type="InterPro" id="IPR020846">
    <property type="entry name" value="MFS_dom"/>
</dbReference>
<feature type="transmembrane region" description="Helical" evidence="6">
    <location>
        <begin position="151"/>
        <end position="175"/>
    </location>
</feature>
<evidence type="ECO:0000313" key="9">
    <source>
        <dbReference type="Proteomes" id="UP001596174"/>
    </source>
</evidence>
<feature type="domain" description="Major facilitator superfamily (MFS) profile" evidence="7">
    <location>
        <begin position="27"/>
        <end position="474"/>
    </location>
</feature>
<feature type="transmembrane region" description="Helical" evidence="6">
    <location>
        <begin position="425"/>
        <end position="442"/>
    </location>
</feature>
<protein>
    <submittedName>
        <fullName evidence="8">MFS transporter</fullName>
    </submittedName>
</protein>
<evidence type="ECO:0000259" key="7">
    <source>
        <dbReference type="PROSITE" id="PS50850"/>
    </source>
</evidence>
<feature type="transmembrane region" description="Helical" evidence="6">
    <location>
        <begin position="320"/>
        <end position="340"/>
    </location>
</feature>